<dbReference type="Pfam" id="PF12802">
    <property type="entry name" value="MarR_2"/>
    <property type="match status" value="1"/>
</dbReference>
<keyword evidence="6" id="KW-1185">Reference proteome</keyword>
<protein>
    <submittedName>
        <fullName evidence="5">Transcriptional regulator</fullName>
    </submittedName>
</protein>
<dbReference type="InterPro" id="IPR036390">
    <property type="entry name" value="WH_DNA-bd_sf"/>
</dbReference>
<dbReference type="EMBL" id="LWMH01000003">
    <property type="protein sequence ID" value="KZS43128.1"/>
    <property type="molecule type" value="Genomic_DNA"/>
</dbReference>
<dbReference type="SUPFAM" id="SSF46785">
    <property type="entry name" value="Winged helix' DNA-binding domain"/>
    <property type="match status" value="1"/>
</dbReference>
<name>A0A163DC75_9BACL</name>
<dbReference type="InterPro" id="IPR000835">
    <property type="entry name" value="HTH_MarR-typ"/>
</dbReference>
<dbReference type="InterPro" id="IPR000600">
    <property type="entry name" value="ROK"/>
</dbReference>
<organism evidence="5 6">
    <name type="scientific">Paenibacillus glucanolyticus</name>
    <dbReference type="NCBI Taxonomy" id="59843"/>
    <lineage>
        <taxon>Bacteria</taxon>
        <taxon>Bacillati</taxon>
        <taxon>Bacillota</taxon>
        <taxon>Bacilli</taxon>
        <taxon>Bacillales</taxon>
        <taxon>Paenibacillaceae</taxon>
        <taxon>Paenibacillus</taxon>
    </lineage>
</organism>
<dbReference type="PANTHER" id="PTHR18964">
    <property type="entry name" value="ROK (REPRESSOR, ORF, KINASE) FAMILY"/>
    <property type="match status" value="1"/>
</dbReference>
<dbReference type="STRING" id="59843.A3958_23330"/>
<dbReference type="GeneID" id="97555215"/>
<feature type="domain" description="HTH marR-type" evidence="4">
    <location>
        <begin position="17"/>
        <end position="64"/>
    </location>
</feature>
<dbReference type="InterPro" id="IPR043129">
    <property type="entry name" value="ATPase_NBD"/>
</dbReference>
<dbReference type="InterPro" id="IPR036388">
    <property type="entry name" value="WH-like_DNA-bd_sf"/>
</dbReference>
<accession>A0A163DC75</accession>
<dbReference type="OrthoDB" id="9796533at2"/>
<dbReference type="AlphaFoldDB" id="A0A163DC75"/>
<evidence type="ECO:0000313" key="5">
    <source>
        <dbReference type="EMBL" id="KZS43128.1"/>
    </source>
</evidence>
<evidence type="ECO:0000259" key="4">
    <source>
        <dbReference type="Pfam" id="PF12802"/>
    </source>
</evidence>
<dbReference type="Proteomes" id="UP000076796">
    <property type="component" value="Unassembled WGS sequence"/>
</dbReference>
<sequence length="390" mass="42475">MEVHLPSTIRRMNKEIVLNTIKDMGPIARTEIAKQTGITKATVSDIVKTLIEEKLIYDEKDDADLSKRGTRLHFAKHAAFGIAVDLGGTTLHFGLFNLAGECTAKHTVATYQHQTSQEFLEHMTADIKEFIKQSGQPETRLAFISIATPGIVDPSSGMVLEGSPNLPEWKNIDLGRYFHNVFHVPVTVENDVRAALIGEMYAGALQDLNSAVLIGIGTGLGSAILIDGKVIRGARNAAGEIGYMLFQQHQLYAPSGKGHFEIICSGSGLEAAAHGMFHKNLTAQEVFEMALQGDIQARHLVSRFEEHLAMGILNIISLLNPEKILLMGGVTESLSLQSLTAKVGLHTSNVTNVAIEISTLQHQSALQGIAILGLKQAYPSLQYMKDKQLY</sequence>
<dbReference type="GO" id="GO:0003700">
    <property type="term" value="F:DNA-binding transcription factor activity"/>
    <property type="evidence" value="ECO:0007669"/>
    <property type="project" value="InterPro"/>
</dbReference>
<comment type="function">
    <text evidence="1">Transcriptional repressor of xylose-utilizing enzymes.</text>
</comment>
<dbReference type="PANTHER" id="PTHR18964:SF149">
    <property type="entry name" value="BIFUNCTIONAL UDP-N-ACETYLGLUCOSAMINE 2-EPIMERASE_N-ACETYLMANNOSAMINE KINASE"/>
    <property type="match status" value="1"/>
</dbReference>
<evidence type="ECO:0000256" key="2">
    <source>
        <dbReference type="ARBA" id="ARBA00006479"/>
    </source>
</evidence>
<comment type="similarity">
    <text evidence="2">Belongs to the ROK (NagC/XylR) family.</text>
</comment>
<dbReference type="Gene3D" id="1.10.10.10">
    <property type="entry name" value="Winged helix-like DNA-binding domain superfamily/Winged helix DNA-binding domain"/>
    <property type="match status" value="1"/>
</dbReference>
<proteinExistence type="inferred from homology"/>
<reference evidence="5" key="1">
    <citation type="journal article" date="2016" name="Genome Announc.">
        <title>Draft genomes of two strains of Paenibacillus glucanolyticus with capability to degrade lignocellulose.</title>
        <authorList>
            <person name="Mathews S.L."/>
            <person name="Pawlak J."/>
            <person name="Grunden A.M."/>
        </authorList>
    </citation>
    <scope>NUCLEOTIDE SEQUENCE [LARGE SCALE GENOMIC DNA]</scope>
    <source>
        <strain evidence="5">SLM1</strain>
    </source>
</reference>
<keyword evidence="3" id="KW-0119">Carbohydrate metabolism</keyword>
<evidence type="ECO:0000313" key="6">
    <source>
        <dbReference type="Proteomes" id="UP000076796"/>
    </source>
</evidence>
<comment type="caution">
    <text evidence="5">The sequence shown here is derived from an EMBL/GenBank/DDBJ whole genome shotgun (WGS) entry which is preliminary data.</text>
</comment>
<gene>
    <name evidence="5" type="ORF">AWU65_00445</name>
</gene>
<dbReference type="GO" id="GO:0042732">
    <property type="term" value="P:D-xylose metabolic process"/>
    <property type="evidence" value="ECO:0007669"/>
    <property type="project" value="UniProtKB-KW"/>
</dbReference>
<dbReference type="Gene3D" id="3.30.420.40">
    <property type="match status" value="2"/>
</dbReference>
<dbReference type="Pfam" id="PF00480">
    <property type="entry name" value="ROK"/>
    <property type="match status" value="1"/>
</dbReference>
<evidence type="ECO:0000256" key="3">
    <source>
        <dbReference type="ARBA" id="ARBA00022629"/>
    </source>
</evidence>
<evidence type="ECO:0000256" key="1">
    <source>
        <dbReference type="ARBA" id="ARBA00002486"/>
    </source>
</evidence>
<dbReference type="RefSeq" id="WP_063480597.1">
    <property type="nucleotide sequence ID" value="NZ_CP147845.1"/>
</dbReference>
<keyword evidence="3" id="KW-0859">Xylose metabolism</keyword>
<dbReference type="SUPFAM" id="SSF53067">
    <property type="entry name" value="Actin-like ATPase domain"/>
    <property type="match status" value="1"/>
</dbReference>